<dbReference type="EMBL" id="JABENB010000001">
    <property type="protein sequence ID" value="NNG39237.1"/>
    <property type="molecule type" value="Genomic_DNA"/>
</dbReference>
<dbReference type="Gene3D" id="6.10.140.2080">
    <property type="match status" value="1"/>
</dbReference>
<dbReference type="InterPro" id="IPR021784">
    <property type="entry name" value="DUF3349"/>
</dbReference>
<dbReference type="AlphaFoldDB" id="A0A849AH98"/>
<dbReference type="Gene3D" id="1.10.10.2390">
    <property type="match status" value="1"/>
</dbReference>
<keyword evidence="2" id="KW-1185">Reference proteome</keyword>
<sequence length="117" mass="12768">MPDEEKDDPSGAGWPSLFQRILGWLRAGYPDGVPPTDFPPILALLQRRLTKDEVKQVARELIAEEKANGAGVDGAEKTPISEDDAQALIQQVAGVVPSEDDLDRVRARLAKKGWPLV</sequence>
<protein>
    <submittedName>
        <fullName evidence="1">DUF3349 domain-containing protein</fullName>
    </submittedName>
</protein>
<gene>
    <name evidence="1" type="ORF">HJ588_08110</name>
</gene>
<comment type="caution">
    <text evidence="1">The sequence shown here is derived from an EMBL/GenBank/DDBJ whole genome shotgun (WGS) entry which is preliminary data.</text>
</comment>
<dbReference type="Proteomes" id="UP000557772">
    <property type="component" value="Unassembled WGS sequence"/>
</dbReference>
<reference evidence="1 2" key="1">
    <citation type="submission" date="2020-05" db="EMBL/GenBank/DDBJ databases">
        <title>Flexivirga sp. ID2601S isolated from air conditioner.</title>
        <authorList>
            <person name="Kim D.H."/>
        </authorList>
    </citation>
    <scope>NUCLEOTIDE SEQUENCE [LARGE SCALE GENOMIC DNA]</scope>
    <source>
        <strain evidence="1 2">ID2601S</strain>
    </source>
</reference>
<accession>A0A849AH98</accession>
<proteinExistence type="predicted"/>
<evidence type="ECO:0000313" key="2">
    <source>
        <dbReference type="Proteomes" id="UP000557772"/>
    </source>
</evidence>
<organism evidence="1 2">
    <name type="scientific">Flexivirga aerilata</name>
    <dbReference type="NCBI Taxonomy" id="1656889"/>
    <lineage>
        <taxon>Bacteria</taxon>
        <taxon>Bacillati</taxon>
        <taxon>Actinomycetota</taxon>
        <taxon>Actinomycetes</taxon>
        <taxon>Micrococcales</taxon>
        <taxon>Dermacoccaceae</taxon>
        <taxon>Flexivirga</taxon>
    </lineage>
</organism>
<evidence type="ECO:0000313" key="1">
    <source>
        <dbReference type="EMBL" id="NNG39237.1"/>
    </source>
</evidence>
<name>A0A849AH98_9MICO</name>
<dbReference type="Pfam" id="PF11829">
    <property type="entry name" value="DUF3349"/>
    <property type="match status" value="1"/>
</dbReference>